<dbReference type="SUPFAM" id="SSF88946">
    <property type="entry name" value="Sigma2 domain of RNA polymerase sigma factors"/>
    <property type="match status" value="1"/>
</dbReference>
<proteinExistence type="inferred from homology"/>
<feature type="region of interest" description="Disordered" evidence="5">
    <location>
        <begin position="83"/>
        <end position="106"/>
    </location>
</feature>
<dbReference type="Gene3D" id="1.10.1740.10">
    <property type="match status" value="1"/>
</dbReference>
<organism evidence="8 9">
    <name type="scientific">Sphingosinicella rhizophila</name>
    <dbReference type="NCBI Taxonomy" id="3050082"/>
    <lineage>
        <taxon>Bacteria</taxon>
        <taxon>Pseudomonadati</taxon>
        <taxon>Pseudomonadota</taxon>
        <taxon>Alphaproteobacteria</taxon>
        <taxon>Sphingomonadales</taxon>
        <taxon>Sphingosinicellaceae</taxon>
        <taxon>Sphingosinicella</taxon>
    </lineage>
</organism>
<comment type="similarity">
    <text evidence="1">Belongs to the sigma-70 factor family. ECF subfamily.</text>
</comment>
<feature type="domain" description="RNA polymerase sigma factor 70 region 4 type 2" evidence="7">
    <location>
        <begin position="115"/>
        <end position="165"/>
    </location>
</feature>
<evidence type="ECO:0000256" key="4">
    <source>
        <dbReference type="ARBA" id="ARBA00023163"/>
    </source>
</evidence>
<dbReference type="InterPro" id="IPR036388">
    <property type="entry name" value="WH-like_DNA-bd_sf"/>
</dbReference>
<dbReference type="InterPro" id="IPR014284">
    <property type="entry name" value="RNA_pol_sigma-70_dom"/>
</dbReference>
<dbReference type="InterPro" id="IPR013249">
    <property type="entry name" value="RNA_pol_sigma70_r4_t2"/>
</dbReference>
<dbReference type="InterPro" id="IPR013324">
    <property type="entry name" value="RNA_pol_sigma_r3/r4-like"/>
</dbReference>
<evidence type="ECO:0000256" key="2">
    <source>
        <dbReference type="ARBA" id="ARBA00023015"/>
    </source>
</evidence>
<evidence type="ECO:0000259" key="7">
    <source>
        <dbReference type="Pfam" id="PF08281"/>
    </source>
</evidence>
<dbReference type="NCBIfam" id="TIGR02937">
    <property type="entry name" value="sigma70-ECF"/>
    <property type="match status" value="1"/>
</dbReference>
<dbReference type="EMBL" id="JAVUPU010000006">
    <property type="protein sequence ID" value="MDT9599880.1"/>
    <property type="molecule type" value="Genomic_DNA"/>
</dbReference>
<keyword evidence="4" id="KW-0804">Transcription</keyword>
<feature type="domain" description="RNA polymerase sigma-70 region 2" evidence="6">
    <location>
        <begin position="17"/>
        <end position="85"/>
    </location>
</feature>
<evidence type="ECO:0000256" key="3">
    <source>
        <dbReference type="ARBA" id="ARBA00023082"/>
    </source>
</evidence>
<accession>A0ABU3Q8Z8</accession>
<dbReference type="Pfam" id="PF04542">
    <property type="entry name" value="Sigma70_r2"/>
    <property type="match status" value="1"/>
</dbReference>
<comment type="caution">
    <text evidence="8">The sequence shown here is derived from an EMBL/GenBank/DDBJ whole genome shotgun (WGS) entry which is preliminary data.</text>
</comment>
<dbReference type="Pfam" id="PF08281">
    <property type="entry name" value="Sigma70_r4_2"/>
    <property type="match status" value="1"/>
</dbReference>
<reference evidence="8 9" key="1">
    <citation type="submission" date="2023-05" db="EMBL/GenBank/DDBJ databases">
        <authorList>
            <person name="Guo Y."/>
        </authorList>
    </citation>
    <scope>NUCLEOTIDE SEQUENCE [LARGE SCALE GENOMIC DNA]</scope>
    <source>
        <strain evidence="8 9">GR2756</strain>
    </source>
</reference>
<evidence type="ECO:0000313" key="8">
    <source>
        <dbReference type="EMBL" id="MDT9599880.1"/>
    </source>
</evidence>
<evidence type="ECO:0000259" key="6">
    <source>
        <dbReference type="Pfam" id="PF04542"/>
    </source>
</evidence>
<dbReference type="SUPFAM" id="SSF88659">
    <property type="entry name" value="Sigma3 and sigma4 domains of RNA polymerase sigma factors"/>
    <property type="match status" value="1"/>
</dbReference>
<evidence type="ECO:0000313" key="9">
    <source>
        <dbReference type="Proteomes" id="UP001259572"/>
    </source>
</evidence>
<dbReference type="PANTHER" id="PTHR43133">
    <property type="entry name" value="RNA POLYMERASE ECF-TYPE SIGMA FACTO"/>
    <property type="match status" value="1"/>
</dbReference>
<dbReference type="PANTHER" id="PTHR43133:SF63">
    <property type="entry name" value="RNA POLYMERASE SIGMA FACTOR FECI-RELATED"/>
    <property type="match status" value="1"/>
</dbReference>
<dbReference type="InterPro" id="IPR039425">
    <property type="entry name" value="RNA_pol_sigma-70-like"/>
</dbReference>
<dbReference type="InterPro" id="IPR007627">
    <property type="entry name" value="RNA_pol_sigma70_r2"/>
</dbReference>
<dbReference type="RefSeq" id="WP_315726977.1">
    <property type="nucleotide sequence ID" value="NZ_JAVUPU010000006.1"/>
</dbReference>
<evidence type="ECO:0000256" key="5">
    <source>
        <dbReference type="SAM" id="MobiDB-lite"/>
    </source>
</evidence>
<gene>
    <name evidence="8" type="ORF">RQX22_13040</name>
</gene>
<keyword evidence="9" id="KW-1185">Reference proteome</keyword>
<dbReference type="Proteomes" id="UP001259572">
    <property type="component" value="Unassembled WGS sequence"/>
</dbReference>
<keyword evidence="3" id="KW-0731">Sigma factor</keyword>
<dbReference type="Gene3D" id="1.10.10.10">
    <property type="entry name" value="Winged helix-like DNA-binding domain superfamily/Winged helix DNA-binding domain"/>
    <property type="match status" value="1"/>
</dbReference>
<evidence type="ECO:0000256" key="1">
    <source>
        <dbReference type="ARBA" id="ARBA00010641"/>
    </source>
</evidence>
<keyword evidence="2" id="KW-0805">Transcription regulation</keyword>
<dbReference type="InterPro" id="IPR013325">
    <property type="entry name" value="RNA_pol_sigma_r2"/>
</dbReference>
<protein>
    <submittedName>
        <fullName evidence="8">RNA polymerase sigma factor</fullName>
    </submittedName>
</protein>
<sequence length="174" mass="19739">MDDCQAAVAETVCLEALYRDQSPRLLRSIARRTSSREEAHDLVHEIFLRIARIGASRPLKLDKPEAYLSRMATNLLRDVARTASRHQSDRHVTVDEQSLAGAGQQKHLEARDMLRRMETAMLKLRPITREIFMAHRLDGLSYAEIADRTGLSVKGVEKHMSKAIAQVARARRRG</sequence>
<name>A0ABU3Q8Z8_9SPHN</name>